<sequence>MSIPVILPALQKEFHFKNTMAGFIRTALVLSYAGTQIPSGYLGDKIEKRKIIVAGLFFSAIFMLLAGFTEKLIAFILSIGLIGAGLGAYYAPAISLISGWYQKEKRGKSIGFHETASSFGSVAGPVLASFFLAVIGWRTGFIWLSLLILVILPFIWIYGTEPPKKNHKKFDLDFKKLIPLIVIFSLTAMAWMGFTNFLTKYLTYQGIKESQAGILFSIMPATAMISMPLAGHLSDKIGRKKIIMMLILFSSPLTFLITLTDSILFYIIILFLIGASLFAAYPVIITYISDHIPQDMKSSAFGVVNALSMGLAALTPPVLGYLIDNYSYQLAFSTISILIVLSAISTKLID</sequence>
<comment type="caution">
    <text evidence="8">The sequence shown here is derived from an EMBL/GenBank/DDBJ whole genome shotgun (WGS) entry which is preliminary data.</text>
</comment>
<feature type="transmembrane region" description="Helical" evidence="6">
    <location>
        <begin position="180"/>
        <end position="199"/>
    </location>
</feature>
<evidence type="ECO:0000256" key="6">
    <source>
        <dbReference type="SAM" id="Phobius"/>
    </source>
</evidence>
<dbReference type="InterPro" id="IPR036259">
    <property type="entry name" value="MFS_trans_sf"/>
</dbReference>
<keyword evidence="4 6" id="KW-1133">Transmembrane helix</keyword>
<evidence type="ECO:0000313" key="8">
    <source>
        <dbReference type="EMBL" id="OKY77665.1"/>
    </source>
</evidence>
<dbReference type="InParanoid" id="A0A1Q6DTI4"/>
<feature type="transmembrane region" description="Helical" evidence="6">
    <location>
        <begin position="51"/>
        <end position="68"/>
    </location>
</feature>
<reference evidence="8" key="1">
    <citation type="submission" date="2016-12" db="EMBL/GenBank/DDBJ databases">
        <title>Discovery of methanogenic haloarchaea.</title>
        <authorList>
            <person name="Sorokin D.Y."/>
            <person name="Makarova K.S."/>
            <person name="Abbas B."/>
            <person name="Ferrer M."/>
            <person name="Golyshin P.N."/>
        </authorList>
    </citation>
    <scope>NUCLEOTIDE SEQUENCE [LARGE SCALE GENOMIC DNA]</scope>
    <source>
        <strain evidence="8">HMET1</strain>
    </source>
</reference>
<dbReference type="InterPro" id="IPR050189">
    <property type="entry name" value="MFS_Efflux_Transporters"/>
</dbReference>
<dbReference type="GO" id="GO:0022857">
    <property type="term" value="F:transmembrane transporter activity"/>
    <property type="evidence" value="ECO:0007669"/>
    <property type="project" value="InterPro"/>
</dbReference>
<evidence type="ECO:0000256" key="2">
    <source>
        <dbReference type="ARBA" id="ARBA00022475"/>
    </source>
</evidence>
<evidence type="ECO:0000256" key="1">
    <source>
        <dbReference type="ARBA" id="ARBA00004651"/>
    </source>
</evidence>
<proteinExistence type="predicted"/>
<feature type="transmembrane region" description="Helical" evidence="6">
    <location>
        <begin position="141"/>
        <end position="159"/>
    </location>
</feature>
<comment type="subcellular location">
    <subcellularLocation>
        <location evidence="1">Cell membrane</location>
        <topology evidence="1">Multi-pass membrane protein</topology>
    </subcellularLocation>
</comment>
<feature type="transmembrane region" description="Helical" evidence="6">
    <location>
        <begin position="329"/>
        <end position="349"/>
    </location>
</feature>
<feature type="transmembrane region" description="Helical" evidence="6">
    <location>
        <begin position="211"/>
        <end position="230"/>
    </location>
</feature>
<dbReference type="InterPro" id="IPR011701">
    <property type="entry name" value="MFS"/>
</dbReference>
<dbReference type="PANTHER" id="PTHR43124">
    <property type="entry name" value="PURINE EFFLUX PUMP PBUE"/>
    <property type="match status" value="1"/>
</dbReference>
<protein>
    <submittedName>
        <fullName evidence="8">MFS family permease</fullName>
    </submittedName>
</protein>
<keyword evidence="3 6" id="KW-0812">Transmembrane</keyword>
<evidence type="ECO:0000259" key="7">
    <source>
        <dbReference type="PROSITE" id="PS50850"/>
    </source>
</evidence>
<evidence type="ECO:0000256" key="5">
    <source>
        <dbReference type="ARBA" id="ARBA00023136"/>
    </source>
</evidence>
<feature type="transmembrane region" description="Helical" evidence="6">
    <location>
        <begin position="300"/>
        <end position="323"/>
    </location>
</feature>
<dbReference type="GO" id="GO:0005886">
    <property type="term" value="C:plasma membrane"/>
    <property type="evidence" value="ECO:0007669"/>
    <property type="project" value="UniProtKB-SubCell"/>
</dbReference>
<dbReference type="Pfam" id="PF07690">
    <property type="entry name" value="MFS_1"/>
    <property type="match status" value="1"/>
</dbReference>
<dbReference type="PANTHER" id="PTHR43124:SF3">
    <property type="entry name" value="CHLORAMPHENICOL EFFLUX PUMP RV0191"/>
    <property type="match status" value="1"/>
</dbReference>
<keyword evidence="2" id="KW-1003">Cell membrane</keyword>
<keyword evidence="9" id="KW-1185">Reference proteome</keyword>
<evidence type="ECO:0000256" key="4">
    <source>
        <dbReference type="ARBA" id="ARBA00022989"/>
    </source>
</evidence>
<feature type="transmembrane region" description="Helical" evidence="6">
    <location>
        <begin position="118"/>
        <end position="135"/>
    </location>
</feature>
<keyword evidence="5 6" id="KW-0472">Membrane</keyword>
<dbReference type="InterPro" id="IPR020846">
    <property type="entry name" value="MFS_dom"/>
</dbReference>
<dbReference type="PROSITE" id="PS50850">
    <property type="entry name" value="MFS"/>
    <property type="match status" value="1"/>
</dbReference>
<evidence type="ECO:0000313" key="9">
    <source>
        <dbReference type="Proteomes" id="UP000185744"/>
    </source>
</evidence>
<organism evidence="8 9">
    <name type="scientific">Methanohalarchaeum thermophilum</name>
    <dbReference type="NCBI Taxonomy" id="1903181"/>
    <lineage>
        <taxon>Archaea</taxon>
        <taxon>Methanobacteriati</taxon>
        <taxon>Methanobacteriota</taxon>
        <taxon>Methanonatronarchaeia</taxon>
        <taxon>Methanonatronarchaeales</taxon>
        <taxon>Methanonatronarchaeaceae</taxon>
        <taxon>Candidatus Methanohalarchaeum</taxon>
    </lineage>
</organism>
<feature type="transmembrane region" description="Helical" evidence="6">
    <location>
        <begin position="242"/>
        <end position="259"/>
    </location>
</feature>
<dbReference type="AlphaFoldDB" id="A0A1Q6DTI4"/>
<gene>
    <name evidence="8" type="ORF">BTN85_0133</name>
</gene>
<name>A0A1Q6DTI4_METT1</name>
<evidence type="ECO:0000256" key="3">
    <source>
        <dbReference type="ARBA" id="ARBA00022692"/>
    </source>
</evidence>
<accession>A0A1Q6DTI4</accession>
<dbReference type="SUPFAM" id="SSF103473">
    <property type="entry name" value="MFS general substrate transporter"/>
    <property type="match status" value="1"/>
</dbReference>
<dbReference type="EMBL" id="MSDW01000001">
    <property type="protein sequence ID" value="OKY77665.1"/>
    <property type="molecule type" value="Genomic_DNA"/>
</dbReference>
<feature type="transmembrane region" description="Helical" evidence="6">
    <location>
        <begin position="74"/>
        <end position="97"/>
    </location>
</feature>
<feature type="transmembrane region" description="Helical" evidence="6">
    <location>
        <begin position="265"/>
        <end position="288"/>
    </location>
</feature>
<feature type="domain" description="Major facilitator superfamily (MFS) profile" evidence="7">
    <location>
        <begin position="1"/>
        <end position="350"/>
    </location>
</feature>
<dbReference type="Gene3D" id="1.20.1250.20">
    <property type="entry name" value="MFS general substrate transporter like domains"/>
    <property type="match status" value="2"/>
</dbReference>
<dbReference type="Proteomes" id="UP000185744">
    <property type="component" value="Unassembled WGS sequence"/>
</dbReference>
<dbReference type="STRING" id="1903181.BTN85_0133"/>